<keyword evidence="2" id="KW-0732">Signal</keyword>
<feature type="transmembrane region" description="Helical" evidence="1">
    <location>
        <begin position="612"/>
        <end position="636"/>
    </location>
</feature>
<reference evidence="4" key="1">
    <citation type="submission" date="2020-08" db="EMBL/GenBank/DDBJ databases">
        <title>Genome public.</title>
        <authorList>
            <person name="Liu C."/>
            <person name="Sun Q."/>
        </authorList>
    </citation>
    <scope>NUCLEOTIDE SEQUENCE</scope>
    <source>
        <strain evidence="4">BX8</strain>
    </source>
</reference>
<evidence type="ECO:0000259" key="3">
    <source>
        <dbReference type="Pfam" id="PF06889"/>
    </source>
</evidence>
<evidence type="ECO:0000313" key="5">
    <source>
        <dbReference type="Proteomes" id="UP000659630"/>
    </source>
</evidence>
<dbReference type="InterPro" id="IPR009677">
    <property type="entry name" value="DUF1266"/>
</dbReference>
<dbReference type="Pfam" id="PF06889">
    <property type="entry name" value="DUF1266"/>
    <property type="match status" value="1"/>
</dbReference>
<gene>
    <name evidence="4" type="ORF">H8S23_13485</name>
</gene>
<evidence type="ECO:0000313" key="4">
    <source>
        <dbReference type="EMBL" id="MBC5582521.1"/>
    </source>
</evidence>
<protein>
    <submittedName>
        <fullName evidence="4">DUF1266 domain-containing protein</fullName>
    </submittedName>
</protein>
<dbReference type="Proteomes" id="UP000659630">
    <property type="component" value="Unassembled WGS sequence"/>
</dbReference>
<comment type="caution">
    <text evidence="4">The sequence shown here is derived from an EMBL/GenBank/DDBJ whole genome shotgun (WGS) entry which is preliminary data.</text>
</comment>
<dbReference type="EMBL" id="JACONZ010000005">
    <property type="protein sequence ID" value="MBC5582521.1"/>
    <property type="molecule type" value="Genomic_DNA"/>
</dbReference>
<organism evidence="4 5">
    <name type="scientific">Anaerofilum hominis</name>
    <dbReference type="NCBI Taxonomy" id="2763016"/>
    <lineage>
        <taxon>Bacteria</taxon>
        <taxon>Bacillati</taxon>
        <taxon>Bacillota</taxon>
        <taxon>Clostridia</taxon>
        <taxon>Eubacteriales</taxon>
        <taxon>Oscillospiraceae</taxon>
        <taxon>Anaerofilum</taxon>
    </lineage>
</organism>
<evidence type="ECO:0000256" key="1">
    <source>
        <dbReference type="SAM" id="Phobius"/>
    </source>
</evidence>
<proteinExistence type="predicted"/>
<keyword evidence="5" id="KW-1185">Reference proteome</keyword>
<feature type="chain" id="PRO_5038024566" evidence="2">
    <location>
        <begin position="28"/>
        <end position="653"/>
    </location>
</feature>
<dbReference type="AlphaFoldDB" id="A0A923L298"/>
<dbReference type="RefSeq" id="WP_186888879.1">
    <property type="nucleotide sequence ID" value="NZ_JACONZ010000005.1"/>
</dbReference>
<keyword evidence="1" id="KW-1133">Transmembrane helix</keyword>
<name>A0A923L298_9FIRM</name>
<evidence type="ECO:0000256" key="2">
    <source>
        <dbReference type="SAM" id="SignalP"/>
    </source>
</evidence>
<feature type="signal peptide" evidence="2">
    <location>
        <begin position="1"/>
        <end position="27"/>
    </location>
</feature>
<feature type="domain" description="DUF1266" evidence="3">
    <location>
        <begin position="482"/>
        <end position="566"/>
    </location>
</feature>
<keyword evidence="1" id="KW-0812">Transmembrane</keyword>
<sequence>MTRRLFSGALCALLLFAALTCALPAAAAEGPLTEDALSSMEAAASADPLAADFQALWSGLFSMAQLASGDGWRGQHPQEAAAFDALAARADLLCLSAEDAISARYEASYDVSTYLDGPALWLARSLWQLARLDGAAANNSAYKDHMGRAGFLYQGCVTQYGSANLALVPQVELDFDFLLAYCAYSGQVDGNGRGLINEMLGWEWEAEARPFTDFYEAHAAEIDELLADTGASAAGHPDRGRYWVDGNPRESGEIVFDDGPPYVALEQYLRFFGGEERTNYSVPAAARAVCWLLCGDEIKASEKELLLNGEKMELSAPPFLEGGLLYVTLYDADYLAFALADQQTPEGEKAPKDGGPGGGEVYVLRPYLGQQPPTEQQLLFLEGIGAGINLQNLIARGAGLSPADAPALCEEQLSGWAGLARGTANSLYAQSILEQSWNVRSPEEVYSNYEWLLSEGHRGKFRSAAQEDGVPGWFLLKWGSALDQNSFLAWDLARAVQLCQWGCCAGYLAPQQAVAMAFEAARQLQAAFPSWQAFADDYLMGYDAFLAQDADKDDFYGLRRPILEALYADGAYRGVGWELELPAAQDGPAAPPALSAPGAPALPPRADLMRSAALAGLGLLLATLAAGAGALIWVLLRNEKRRAAAARRPGGPS</sequence>
<keyword evidence="1" id="KW-0472">Membrane</keyword>
<accession>A0A923L298</accession>